<dbReference type="EMBL" id="CAJNDS010000047">
    <property type="protein sequence ID" value="CAE6932586.1"/>
    <property type="molecule type" value="Genomic_DNA"/>
</dbReference>
<reference evidence="2" key="1">
    <citation type="submission" date="2021-02" db="EMBL/GenBank/DDBJ databases">
        <authorList>
            <person name="Dougan E. K."/>
            <person name="Rhodes N."/>
            <person name="Thang M."/>
            <person name="Chan C."/>
        </authorList>
    </citation>
    <scope>NUCLEOTIDE SEQUENCE</scope>
</reference>
<proteinExistence type="predicted"/>
<comment type="caution">
    <text evidence="2">The sequence shown here is derived from an EMBL/GenBank/DDBJ whole genome shotgun (WGS) entry which is preliminary data.</text>
</comment>
<protein>
    <submittedName>
        <fullName evidence="2">Uncharacterized protein</fullName>
    </submittedName>
</protein>
<feature type="region of interest" description="Disordered" evidence="1">
    <location>
        <begin position="1"/>
        <end position="38"/>
    </location>
</feature>
<accession>A0A812GTR2</accession>
<name>A0A812GTR2_9DINO</name>
<evidence type="ECO:0000313" key="2">
    <source>
        <dbReference type="EMBL" id="CAE6932586.1"/>
    </source>
</evidence>
<evidence type="ECO:0000313" key="3">
    <source>
        <dbReference type="Proteomes" id="UP000604046"/>
    </source>
</evidence>
<keyword evidence="3" id="KW-1185">Reference proteome</keyword>
<evidence type="ECO:0000256" key="1">
    <source>
        <dbReference type="SAM" id="MobiDB-lite"/>
    </source>
</evidence>
<gene>
    <name evidence="2" type="ORF">SNAT2548_LOCUS904</name>
</gene>
<dbReference type="Proteomes" id="UP000604046">
    <property type="component" value="Unassembled WGS sequence"/>
</dbReference>
<organism evidence="2 3">
    <name type="scientific">Symbiodinium natans</name>
    <dbReference type="NCBI Taxonomy" id="878477"/>
    <lineage>
        <taxon>Eukaryota</taxon>
        <taxon>Sar</taxon>
        <taxon>Alveolata</taxon>
        <taxon>Dinophyceae</taxon>
        <taxon>Suessiales</taxon>
        <taxon>Symbiodiniaceae</taxon>
        <taxon>Symbiodinium</taxon>
    </lineage>
</organism>
<dbReference type="AlphaFoldDB" id="A0A812GTR2"/>
<sequence length="144" mass="15943">MKPSRAKIVLGGGQGAGHPHPPAVGEGPRRRARRTPPRPPLISFGLPLPRACFFLCFCFCCCVASTAFTSSTSFHFSVQADKSNQKSLTQPLSPTRFGGTPCRLQWMYWSLQARSILRCAFARKQKTLELEVQSDPELQMSSSR</sequence>